<reference evidence="1 2" key="1">
    <citation type="journal article" date="2006" name="Science">
        <title>Genome of rice cluster I archaea -- the key methane producers in the rice rhizosphere.</title>
        <authorList>
            <person name="Erkel C."/>
            <person name="Kube M."/>
            <person name="Reinhardt R."/>
            <person name="Liesack W."/>
        </authorList>
    </citation>
    <scope>NUCLEOTIDE SEQUENCE [LARGE SCALE GENOMIC DNA]</scope>
    <source>
        <strain evidence="2">DSM 22066 / NBRC 105507 / MRE50</strain>
    </source>
</reference>
<protein>
    <submittedName>
        <fullName evidence="1">Uncharacterized protein</fullName>
    </submittedName>
</protein>
<dbReference type="AlphaFoldDB" id="Q0W3K8"/>
<dbReference type="EMBL" id="AM114193">
    <property type="protein sequence ID" value="CAJ37035.1"/>
    <property type="molecule type" value="Genomic_DNA"/>
</dbReference>
<accession>Q0W3K8</accession>
<dbReference type="KEGG" id="rci:RCIA143"/>
<evidence type="ECO:0000313" key="1">
    <source>
        <dbReference type="EMBL" id="CAJ37035.1"/>
    </source>
</evidence>
<dbReference type="Proteomes" id="UP000000663">
    <property type="component" value="Chromosome"/>
</dbReference>
<organism evidence="1 2">
    <name type="scientific">Methanocella arvoryzae (strain DSM 22066 / NBRC 105507 / MRE50)</name>
    <dbReference type="NCBI Taxonomy" id="351160"/>
    <lineage>
        <taxon>Archaea</taxon>
        <taxon>Methanobacteriati</taxon>
        <taxon>Methanobacteriota</taxon>
        <taxon>Stenosarchaea group</taxon>
        <taxon>Methanomicrobia</taxon>
        <taxon>Methanocellales</taxon>
        <taxon>Methanocellaceae</taxon>
        <taxon>Methanocella</taxon>
    </lineage>
</organism>
<sequence>MTSASGSRSSLSIRISCPGLNSAARLPATTAVFAFFTRSAYSSGPASVASSAADCSLAATTAQAIRITRSSS</sequence>
<evidence type="ECO:0000313" key="2">
    <source>
        <dbReference type="Proteomes" id="UP000000663"/>
    </source>
</evidence>
<keyword evidence="2" id="KW-1185">Reference proteome</keyword>
<proteinExistence type="predicted"/>
<name>Q0W3K8_METAR</name>
<gene>
    <name evidence="1" type="ORF">RCIA143</name>
</gene>